<evidence type="ECO:0000256" key="6">
    <source>
        <dbReference type="ARBA" id="ARBA00034319"/>
    </source>
</evidence>
<comment type="caution">
    <text evidence="10">The sequence shown here is derived from an EMBL/GenBank/DDBJ whole genome shotgun (WGS) entry which is preliminary data.</text>
</comment>
<keyword evidence="2" id="KW-0963">Cytoplasm</keyword>
<feature type="region of interest" description="Disordered" evidence="8">
    <location>
        <begin position="1"/>
        <end position="66"/>
    </location>
</feature>
<evidence type="ECO:0000313" key="11">
    <source>
        <dbReference type="Proteomes" id="UP000727407"/>
    </source>
</evidence>
<dbReference type="PANTHER" id="PTHR23059">
    <property type="entry name" value="CYSTEINE AND HISTIDINE-RICH PROTEIN 1"/>
    <property type="match status" value="1"/>
</dbReference>
<dbReference type="CDD" id="cd16505">
    <property type="entry name" value="RING-HC_CYHR1"/>
    <property type="match status" value="1"/>
</dbReference>
<dbReference type="AlphaFoldDB" id="A0A8J4UJM1"/>
<name>A0A8J4UJM1_CLAMG</name>
<dbReference type="GO" id="GO:0005634">
    <property type="term" value="C:nucleus"/>
    <property type="evidence" value="ECO:0007669"/>
    <property type="project" value="TreeGrafter"/>
</dbReference>
<dbReference type="GO" id="GO:0008270">
    <property type="term" value="F:zinc ion binding"/>
    <property type="evidence" value="ECO:0007669"/>
    <property type="project" value="UniProtKB-KW"/>
</dbReference>
<evidence type="ECO:0000259" key="9">
    <source>
        <dbReference type="PROSITE" id="PS50089"/>
    </source>
</evidence>
<organism evidence="10 11">
    <name type="scientific">Clarias magur</name>
    <name type="common">Asian catfish</name>
    <name type="synonym">Macropteronotus magur</name>
    <dbReference type="NCBI Taxonomy" id="1594786"/>
    <lineage>
        <taxon>Eukaryota</taxon>
        <taxon>Metazoa</taxon>
        <taxon>Chordata</taxon>
        <taxon>Craniata</taxon>
        <taxon>Vertebrata</taxon>
        <taxon>Euteleostomi</taxon>
        <taxon>Actinopterygii</taxon>
        <taxon>Neopterygii</taxon>
        <taxon>Teleostei</taxon>
        <taxon>Ostariophysi</taxon>
        <taxon>Siluriformes</taxon>
        <taxon>Clariidae</taxon>
        <taxon>Clarias</taxon>
    </lineage>
</organism>
<feature type="compositionally biased region" description="Low complexity" evidence="8">
    <location>
        <begin position="10"/>
        <end position="32"/>
    </location>
</feature>
<evidence type="ECO:0000256" key="7">
    <source>
        <dbReference type="PROSITE-ProRule" id="PRU00175"/>
    </source>
</evidence>
<comment type="subcellular location">
    <subcellularLocation>
        <location evidence="1">Cytoplasm</location>
    </subcellularLocation>
</comment>
<accession>A0A8J4UJM1</accession>
<dbReference type="InterPro" id="IPR049548">
    <property type="entry name" value="Sina-like_RING"/>
</dbReference>
<evidence type="ECO:0000256" key="2">
    <source>
        <dbReference type="ARBA" id="ARBA00022490"/>
    </source>
</evidence>
<keyword evidence="4 7" id="KW-0863">Zinc-finger</keyword>
<feature type="domain" description="RING-type" evidence="9">
    <location>
        <begin position="86"/>
        <end position="131"/>
    </location>
</feature>
<evidence type="ECO:0000256" key="5">
    <source>
        <dbReference type="ARBA" id="ARBA00022833"/>
    </source>
</evidence>
<dbReference type="PROSITE" id="PS50089">
    <property type="entry name" value="ZF_RING_2"/>
    <property type="match status" value="1"/>
</dbReference>
<dbReference type="Pfam" id="PF21362">
    <property type="entry name" value="Sina_RING"/>
    <property type="match status" value="1"/>
</dbReference>
<gene>
    <name evidence="10" type="primary">cyhr1</name>
    <name evidence="10" type="ORF">DAT39_001708</name>
</gene>
<dbReference type="Proteomes" id="UP000727407">
    <property type="component" value="Unassembled WGS sequence"/>
</dbReference>
<dbReference type="GO" id="GO:0005737">
    <property type="term" value="C:cytoplasm"/>
    <property type="evidence" value="ECO:0007669"/>
    <property type="project" value="UniProtKB-SubCell"/>
</dbReference>
<dbReference type="SUPFAM" id="SSF57850">
    <property type="entry name" value="RING/U-box"/>
    <property type="match status" value="1"/>
</dbReference>
<comment type="similarity">
    <text evidence="6">Belongs to the ZFTRAF1 family.</text>
</comment>
<keyword evidence="5" id="KW-0862">Zinc</keyword>
<dbReference type="Gene3D" id="3.30.40.10">
    <property type="entry name" value="Zinc/RING finger domain, C3HC4 (zinc finger)"/>
    <property type="match status" value="2"/>
</dbReference>
<keyword evidence="3" id="KW-0479">Metal-binding</keyword>
<dbReference type="InterPro" id="IPR001841">
    <property type="entry name" value="Znf_RING"/>
</dbReference>
<proteinExistence type="inferred from homology"/>
<evidence type="ECO:0000256" key="3">
    <source>
        <dbReference type="ARBA" id="ARBA00022723"/>
    </source>
</evidence>
<dbReference type="InterPro" id="IPR013083">
    <property type="entry name" value="Znf_RING/FYVE/PHD"/>
</dbReference>
<evidence type="ECO:0000313" key="10">
    <source>
        <dbReference type="EMBL" id="KAF5908631.1"/>
    </source>
</evidence>
<dbReference type="SUPFAM" id="SSF49599">
    <property type="entry name" value="TRAF domain-like"/>
    <property type="match status" value="1"/>
</dbReference>
<evidence type="ECO:0000256" key="1">
    <source>
        <dbReference type="ARBA" id="ARBA00004496"/>
    </source>
</evidence>
<dbReference type="EMBL" id="QNUK01000012">
    <property type="protein sequence ID" value="KAF5908631.1"/>
    <property type="molecule type" value="Genomic_DNA"/>
</dbReference>
<sequence>MSAMEERGEVAAAPGSSSAGLGVGPEAVAPGAGLSGIQEESGMRREGSGSGSGPEPDPDAPPKKRVRLQEGEAGKLEERLYSVLCCTVCLDLPKASVYQCTNGHLMCAGCFIHLLADARLKEEQATCPNCRCEISKSLCCRNLAVEKAVSELPSDCSYCLKQFPRSGLDHHQSEECQDRLTQCKYKRIGCPWQGPFHELTAHEVDCCHPSKTGIELMGILEEMDQSHRRELQLYNSIFSLLSFEKIGFTGTDGPYDDVKIKPVIQHHVFSNDANETEYVPLPISDSVECNKLLAAKNINLRLFIFQIQK</sequence>
<reference evidence="10" key="1">
    <citation type="submission" date="2020-07" db="EMBL/GenBank/DDBJ databases">
        <title>Clarias magur genome sequencing, assembly and annotation.</title>
        <authorList>
            <person name="Kushwaha B."/>
            <person name="Kumar R."/>
            <person name="Das P."/>
            <person name="Joshi C.G."/>
            <person name="Kumar D."/>
            <person name="Nagpure N.S."/>
            <person name="Pandey M."/>
            <person name="Agarwal S."/>
            <person name="Srivastava S."/>
            <person name="Singh M."/>
            <person name="Sahoo L."/>
            <person name="Jayasankar P."/>
            <person name="Meher P.K."/>
            <person name="Koringa P.G."/>
            <person name="Iquebal M.A."/>
            <person name="Das S.P."/>
            <person name="Bit A."/>
            <person name="Patnaik S."/>
            <person name="Patel N."/>
            <person name="Shah T.M."/>
            <person name="Hinsu A."/>
            <person name="Jena J.K."/>
        </authorList>
    </citation>
    <scope>NUCLEOTIDE SEQUENCE</scope>
    <source>
        <strain evidence="10">CIFAMagur01</strain>
        <tissue evidence="10">Testis</tissue>
    </source>
</reference>
<dbReference type="InterPro" id="IPR039338">
    <property type="entry name" value="ZFTRAF1"/>
</dbReference>
<evidence type="ECO:0000256" key="4">
    <source>
        <dbReference type="ARBA" id="ARBA00022771"/>
    </source>
</evidence>
<protein>
    <submittedName>
        <fullName evidence="10">Cysteine and histidine-rich protein 1</fullName>
    </submittedName>
</protein>
<dbReference type="OrthoDB" id="10062218at2759"/>
<keyword evidence="11" id="KW-1185">Reference proteome</keyword>
<dbReference type="PANTHER" id="PTHR23059:SF4">
    <property type="entry name" value="ZINC FINGER TRAF-TYPE-CONTAINING PROTEIN 1"/>
    <property type="match status" value="1"/>
</dbReference>
<evidence type="ECO:0000256" key="8">
    <source>
        <dbReference type="SAM" id="MobiDB-lite"/>
    </source>
</evidence>